<evidence type="ECO:0000256" key="1">
    <source>
        <dbReference type="SAM" id="MobiDB-lite"/>
    </source>
</evidence>
<feature type="region of interest" description="Disordered" evidence="1">
    <location>
        <begin position="62"/>
        <end position="81"/>
    </location>
</feature>
<comment type="caution">
    <text evidence="2">The sequence shown here is derived from an EMBL/GenBank/DDBJ whole genome shotgun (WGS) entry which is preliminary data.</text>
</comment>
<reference evidence="2 3" key="1">
    <citation type="journal article" date="2025" name="Microbiol. Resour. Announc.">
        <title>Draft genome sequences for Neonectria magnoliae and Neonectria punicea, canker pathogens of Liriodendron tulipifera and Acer saccharum in West Virginia.</title>
        <authorList>
            <person name="Petronek H.M."/>
            <person name="Kasson M.T."/>
            <person name="Metheny A.M."/>
            <person name="Stauder C.M."/>
            <person name="Lovett B."/>
            <person name="Lynch S.C."/>
            <person name="Garnas J.R."/>
            <person name="Kasson L.R."/>
            <person name="Stajich J.E."/>
        </authorList>
    </citation>
    <scope>NUCLEOTIDE SEQUENCE [LARGE SCALE GENOMIC DNA]</scope>
    <source>
        <strain evidence="2 3">NRRL 64651</strain>
    </source>
</reference>
<evidence type="ECO:0000313" key="3">
    <source>
        <dbReference type="Proteomes" id="UP001498421"/>
    </source>
</evidence>
<name>A0ABR1IE42_9HYPO</name>
<keyword evidence="3" id="KW-1185">Reference proteome</keyword>
<accession>A0ABR1IE42</accession>
<protein>
    <submittedName>
        <fullName evidence="2">Uncharacterized protein</fullName>
    </submittedName>
</protein>
<evidence type="ECO:0000313" key="2">
    <source>
        <dbReference type="EMBL" id="KAK7431485.1"/>
    </source>
</evidence>
<sequence length="81" mass="9444">MDNLETILNNHTNATDWDKSKAGLLDITQFFWMSWEAPMKHLLHALEAEKSEVEPVLQALIRVDLSDENEDEDEDEDEDEE</sequence>
<gene>
    <name evidence="2" type="ORF">QQZ08_001975</name>
</gene>
<feature type="compositionally biased region" description="Acidic residues" evidence="1">
    <location>
        <begin position="66"/>
        <end position="81"/>
    </location>
</feature>
<organism evidence="2 3">
    <name type="scientific">Neonectria magnoliae</name>
    <dbReference type="NCBI Taxonomy" id="2732573"/>
    <lineage>
        <taxon>Eukaryota</taxon>
        <taxon>Fungi</taxon>
        <taxon>Dikarya</taxon>
        <taxon>Ascomycota</taxon>
        <taxon>Pezizomycotina</taxon>
        <taxon>Sordariomycetes</taxon>
        <taxon>Hypocreomycetidae</taxon>
        <taxon>Hypocreales</taxon>
        <taxon>Nectriaceae</taxon>
        <taxon>Neonectria</taxon>
    </lineage>
</organism>
<dbReference type="Proteomes" id="UP001498421">
    <property type="component" value="Unassembled WGS sequence"/>
</dbReference>
<proteinExistence type="predicted"/>
<dbReference type="EMBL" id="JAZAVK010000011">
    <property type="protein sequence ID" value="KAK7431485.1"/>
    <property type="molecule type" value="Genomic_DNA"/>
</dbReference>